<reference evidence="1" key="1">
    <citation type="submission" date="2020-04" db="EMBL/GenBank/DDBJ databases">
        <authorList>
            <person name="Neveu A P."/>
        </authorList>
    </citation>
    <scope>NUCLEOTIDE SEQUENCE</scope>
    <source>
        <tissue evidence="1">Whole embryo</tissue>
    </source>
</reference>
<dbReference type="AlphaFoldDB" id="A0A6F9DIR5"/>
<dbReference type="PANTHER" id="PTHR47635">
    <property type="entry name" value="CUB DOMAIN-CONTAINING PROTEIN"/>
    <property type="match status" value="1"/>
</dbReference>
<dbReference type="EMBL" id="LR787485">
    <property type="protein sequence ID" value="CAB3263347.1"/>
    <property type="molecule type" value="mRNA"/>
</dbReference>
<dbReference type="PANTHER" id="PTHR47635:SF2">
    <property type="entry name" value="LAMG-LIKE JELLYROLL FOLD DOMAIN-CONTAINING PROTEIN"/>
    <property type="match status" value="1"/>
</dbReference>
<protein>
    <submittedName>
        <fullName evidence="1">Uncharacterized protein LOC108950884</fullName>
    </submittedName>
</protein>
<organism evidence="1">
    <name type="scientific">Phallusia mammillata</name>
    <dbReference type="NCBI Taxonomy" id="59560"/>
    <lineage>
        <taxon>Eukaryota</taxon>
        <taxon>Metazoa</taxon>
        <taxon>Chordata</taxon>
        <taxon>Tunicata</taxon>
        <taxon>Ascidiacea</taxon>
        <taxon>Phlebobranchia</taxon>
        <taxon>Ascidiidae</taxon>
        <taxon>Phallusia</taxon>
    </lineage>
</organism>
<sequence>MEGSYLLDGTYKKRDMAIEKCARIAFGCNYKAFAIQNGGLCSTSCDAIDDYSKYGASNSCKADGKGGVNANNVYEITKAAKVRLKNLGCWKDTIHRAIPTMEKLHKVLDGKYWTRKEAIAKCVQAAYSCGYNVIALQNGGWCAASKTAGLTYKKYGKCNTCKAGGKGGPWANQVYKIVVVKEKINK</sequence>
<evidence type="ECO:0000313" key="1">
    <source>
        <dbReference type="EMBL" id="CAB3263347.1"/>
    </source>
</evidence>
<name>A0A6F9DIR5_9ASCI</name>
<accession>A0A6F9DIR5</accession>
<proteinExistence type="evidence at transcript level"/>
<gene>
    <name evidence="1" type="primary">LOC108950884-002</name>
</gene>